<gene>
    <name evidence="1" type="ORF">QO034_13805</name>
</gene>
<sequence length="143" mass="16192">MTRSERLLNFYQDVWVHKDLDAIDRYFAPTAHADGLIPQMQFSPQDFRDLVMAVSNLLGDIEIDCPVIVENGAWVAALVRARTSRADTGAPVEVTGQTMVRFEGDQLVEAYNQFDYVSLFEQLGQFPVDTVPVCMTGQRMTWD</sequence>
<name>A0ABT7FGL6_9RHOB</name>
<proteinExistence type="predicted"/>
<protein>
    <submittedName>
        <fullName evidence="1">Ester cyclase</fullName>
    </submittedName>
</protein>
<dbReference type="InterPro" id="IPR009959">
    <property type="entry name" value="Cyclase_SnoaL-like"/>
</dbReference>
<dbReference type="EMBL" id="JASNJE010000016">
    <property type="protein sequence ID" value="MDK3074190.1"/>
    <property type="molecule type" value="Genomic_DNA"/>
</dbReference>
<dbReference type="SUPFAM" id="SSF54427">
    <property type="entry name" value="NTF2-like"/>
    <property type="match status" value="1"/>
</dbReference>
<organism evidence="1 2">
    <name type="scientific">Sedimentitalea xiamensis</name>
    <dbReference type="NCBI Taxonomy" id="3050037"/>
    <lineage>
        <taxon>Bacteria</taxon>
        <taxon>Pseudomonadati</taxon>
        <taxon>Pseudomonadota</taxon>
        <taxon>Alphaproteobacteria</taxon>
        <taxon>Rhodobacterales</taxon>
        <taxon>Paracoccaceae</taxon>
        <taxon>Sedimentitalea</taxon>
    </lineage>
</organism>
<evidence type="ECO:0000313" key="1">
    <source>
        <dbReference type="EMBL" id="MDK3074190.1"/>
    </source>
</evidence>
<dbReference type="InterPro" id="IPR032710">
    <property type="entry name" value="NTF2-like_dom_sf"/>
</dbReference>
<dbReference type="Proteomes" id="UP001227126">
    <property type="component" value="Unassembled WGS sequence"/>
</dbReference>
<dbReference type="Pfam" id="PF07366">
    <property type="entry name" value="SnoaL"/>
    <property type="match status" value="1"/>
</dbReference>
<accession>A0ABT7FGL6</accession>
<reference evidence="1 2" key="1">
    <citation type="submission" date="2023-05" db="EMBL/GenBank/DDBJ databases">
        <title>Sedimentitalea sp. nov. JM2-8.</title>
        <authorList>
            <person name="Huang J."/>
        </authorList>
    </citation>
    <scope>NUCLEOTIDE SEQUENCE [LARGE SCALE GENOMIC DNA]</scope>
    <source>
        <strain evidence="1 2">JM2-8</strain>
    </source>
</reference>
<evidence type="ECO:0000313" key="2">
    <source>
        <dbReference type="Proteomes" id="UP001227126"/>
    </source>
</evidence>
<dbReference type="Gene3D" id="3.10.450.50">
    <property type="match status" value="1"/>
</dbReference>
<keyword evidence="2" id="KW-1185">Reference proteome</keyword>
<dbReference type="RefSeq" id="WP_284486122.1">
    <property type="nucleotide sequence ID" value="NZ_JASNJE010000016.1"/>
</dbReference>
<comment type="caution">
    <text evidence="1">The sequence shown here is derived from an EMBL/GenBank/DDBJ whole genome shotgun (WGS) entry which is preliminary data.</text>
</comment>